<dbReference type="InterPro" id="IPR010310">
    <property type="entry name" value="T7SS_ESAT-6-like"/>
</dbReference>
<accession>A0A934I7F0</accession>
<dbReference type="InterPro" id="IPR036689">
    <property type="entry name" value="ESAT-6-like_sf"/>
</dbReference>
<comment type="caution">
    <text evidence="2">The sequence shown here is derived from an EMBL/GenBank/DDBJ whole genome shotgun (WGS) entry which is preliminary data.</text>
</comment>
<evidence type="ECO:0000313" key="2">
    <source>
        <dbReference type="EMBL" id="MBI9114542.1"/>
    </source>
</evidence>
<name>A0A934I7F0_9MICO</name>
<evidence type="ECO:0000256" key="1">
    <source>
        <dbReference type="RuleBase" id="RU362001"/>
    </source>
</evidence>
<dbReference type="NCBIfam" id="TIGR03930">
    <property type="entry name" value="WXG100_ESAT6"/>
    <property type="match status" value="1"/>
</dbReference>
<dbReference type="EMBL" id="JAEINH010000004">
    <property type="protein sequence ID" value="MBI9114542.1"/>
    <property type="molecule type" value="Genomic_DNA"/>
</dbReference>
<protein>
    <recommendedName>
        <fullName evidence="1">ESAT-6-like protein</fullName>
    </recommendedName>
</protein>
<keyword evidence="3" id="KW-1185">Reference proteome</keyword>
<dbReference type="Gene3D" id="1.10.287.1060">
    <property type="entry name" value="ESAT-6-like"/>
    <property type="match status" value="1"/>
</dbReference>
<reference evidence="2" key="1">
    <citation type="submission" date="2020-12" db="EMBL/GenBank/DDBJ databases">
        <title>Sanguibacter suaedae sp. nov., isolated from Suaeda aralocaspica.</title>
        <authorList>
            <person name="Ma Q."/>
        </authorList>
    </citation>
    <scope>NUCLEOTIDE SEQUENCE</scope>
    <source>
        <strain evidence="2">YZGR15</strain>
    </source>
</reference>
<dbReference type="Pfam" id="PF06013">
    <property type="entry name" value="WXG100"/>
    <property type="match status" value="1"/>
</dbReference>
<sequence>MSTFGVDVSQVTNASVAVSTSVTTIRTEVAAMMRHLTDLQNSWTGSASLAFGGVVAQWQTTQVQVESGLDAITAALSRTATTYDDAETAAKSNFTL</sequence>
<organism evidence="2 3">
    <name type="scientific">Sanguibacter suaedae</name>
    <dbReference type="NCBI Taxonomy" id="2795737"/>
    <lineage>
        <taxon>Bacteria</taxon>
        <taxon>Bacillati</taxon>
        <taxon>Actinomycetota</taxon>
        <taxon>Actinomycetes</taxon>
        <taxon>Micrococcales</taxon>
        <taxon>Sanguibacteraceae</taxon>
        <taxon>Sanguibacter</taxon>
    </lineage>
</organism>
<proteinExistence type="inferred from homology"/>
<comment type="similarity">
    <text evidence="1">Belongs to the WXG100 family.</text>
</comment>
<gene>
    <name evidence="2" type="ORF">JAV76_05895</name>
</gene>
<dbReference type="Proteomes" id="UP000602087">
    <property type="component" value="Unassembled WGS sequence"/>
</dbReference>
<evidence type="ECO:0000313" key="3">
    <source>
        <dbReference type="Proteomes" id="UP000602087"/>
    </source>
</evidence>
<dbReference type="AlphaFoldDB" id="A0A934I7F0"/>
<dbReference type="RefSeq" id="WP_198733110.1">
    <property type="nucleotide sequence ID" value="NZ_JAEINH010000004.1"/>
</dbReference>
<dbReference type="SUPFAM" id="SSF140453">
    <property type="entry name" value="EsxAB dimer-like"/>
    <property type="match status" value="1"/>
</dbReference>